<sequence>MINAFKSLSLLGSSVGALTYIGPDVVGSNSDVKVAQFNVGNSFETIKVTPQVGFDFNHKFGETMRLISAKIIAGVARTNARAGARVATYSGTILPASSNEQDRYSIDEYDALFVTGKNQHVVGRVRSADAFNRNDLILFSIAPNYKPDDRNGVSRDEQTNEPIINNYQFNFIPKSKANGEVTEEDYIRILVKPEEYDRVIEDLKPGQQVYPQGLKFAFVGNTSTDWTVYADQIDLAPSNQAAGTTPKADSKPANEVKSNGSEAKKN</sequence>
<dbReference type="RefSeq" id="WP_027699829.1">
    <property type="nucleotide sequence ID" value="NZ_DF820503.1"/>
</dbReference>
<dbReference type="AlphaFoldDB" id="A0A069CWS5"/>
<feature type="compositionally biased region" description="Polar residues" evidence="1">
    <location>
        <begin position="256"/>
        <end position="266"/>
    </location>
</feature>
<dbReference type="Proteomes" id="UP000030643">
    <property type="component" value="Unassembled WGS sequence"/>
</dbReference>
<evidence type="ECO:0000313" key="2">
    <source>
        <dbReference type="EMBL" id="GAK31919.1"/>
    </source>
</evidence>
<dbReference type="eggNOG" id="ENOG50307YI">
    <property type="taxonomic scope" value="Bacteria"/>
</dbReference>
<reference evidence="3" key="1">
    <citation type="journal article" date="2014" name="Genome Announc.">
        <title>Draft genome sequence of Weissella oryzae SG25T, isolated from fermented rice grains.</title>
        <authorList>
            <person name="Tanizawa Y."/>
            <person name="Fujisawa T."/>
            <person name="Mochizuki T."/>
            <person name="Kaminuma E."/>
            <person name="Suzuki Y."/>
            <person name="Nakamura Y."/>
            <person name="Tohno M."/>
        </authorList>
    </citation>
    <scope>NUCLEOTIDE SEQUENCE [LARGE SCALE GENOMIC DNA]</scope>
    <source>
        <strain evidence="3">DSM 25784 / JCM 18191 / LMG 30913 / SG25</strain>
    </source>
</reference>
<accession>A0A069CWS5</accession>
<keyword evidence="3" id="KW-1185">Reference proteome</keyword>
<proteinExistence type="predicted"/>
<dbReference type="STRING" id="1329250.WOSG25_200010"/>
<dbReference type="EMBL" id="DF820503">
    <property type="protein sequence ID" value="GAK31919.1"/>
    <property type="molecule type" value="Genomic_DNA"/>
</dbReference>
<gene>
    <name evidence="2" type="ORF">WOSG25_200010</name>
</gene>
<name>A0A069CWS5_WEIOS</name>
<evidence type="ECO:0000313" key="3">
    <source>
        <dbReference type="Proteomes" id="UP000030643"/>
    </source>
</evidence>
<protein>
    <submittedName>
        <fullName evidence="2">Uncharacterized protein</fullName>
    </submittedName>
</protein>
<feature type="region of interest" description="Disordered" evidence="1">
    <location>
        <begin position="238"/>
        <end position="266"/>
    </location>
</feature>
<dbReference type="OrthoDB" id="2142531at2"/>
<organism evidence="2 3">
    <name type="scientific">Weissella oryzae (strain DSM 25784 / JCM 18191 / LMG 30913 / SG25)</name>
    <dbReference type="NCBI Taxonomy" id="1329250"/>
    <lineage>
        <taxon>Bacteria</taxon>
        <taxon>Bacillati</taxon>
        <taxon>Bacillota</taxon>
        <taxon>Bacilli</taxon>
        <taxon>Lactobacillales</taxon>
        <taxon>Lactobacillaceae</taxon>
        <taxon>Weissella</taxon>
    </lineage>
</organism>
<evidence type="ECO:0000256" key="1">
    <source>
        <dbReference type="SAM" id="MobiDB-lite"/>
    </source>
</evidence>